<evidence type="ECO:0000256" key="1">
    <source>
        <dbReference type="ARBA" id="ARBA00004651"/>
    </source>
</evidence>
<dbReference type="GO" id="GO:0050897">
    <property type="term" value="F:cobalt ion binding"/>
    <property type="evidence" value="ECO:0007669"/>
    <property type="project" value="TreeGrafter"/>
</dbReference>
<gene>
    <name evidence="13" type="ORF">HNP48_002406</name>
</gene>
<comment type="function">
    <text evidence="11">Mediates influx of magnesium ions. Alternates between open and closed states. Activated by low cytoplasmic Mg(2+) levels. Inactive when cytoplasmic Mg(2+) levels are high.</text>
</comment>
<dbReference type="FunFam" id="1.20.58.340:FF:000004">
    <property type="entry name" value="Magnesium transport protein CorA"/>
    <property type="match status" value="1"/>
</dbReference>
<dbReference type="InterPro" id="IPR045863">
    <property type="entry name" value="CorA_TM1_TM2"/>
</dbReference>
<keyword evidence="8" id="KW-0406">Ion transport</keyword>
<dbReference type="SUPFAM" id="SSF143865">
    <property type="entry name" value="CorA soluble domain-like"/>
    <property type="match status" value="1"/>
</dbReference>
<evidence type="ECO:0000256" key="5">
    <source>
        <dbReference type="ARBA" id="ARBA00022692"/>
    </source>
</evidence>
<evidence type="ECO:0000256" key="7">
    <source>
        <dbReference type="ARBA" id="ARBA00022989"/>
    </source>
</evidence>
<evidence type="ECO:0000313" key="13">
    <source>
        <dbReference type="EMBL" id="MBB6559734.1"/>
    </source>
</evidence>
<dbReference type="SUPFAM" id="SSF144083">
    <property type="entry name" value="Magnesium transport protein CorA, transmembrane region"/>
    <property type="match status" value="1"/>
</dbReference>
<dbReference type="PANTHER" id="PTHR46494">
    <property type="entry name" value="CORA FAMILY METAL ION TRANSPORTER (EUROFUNG)"/>
    <property type="match status" value="1"/>
</dbReference>
<proteinExistence type="inferred from homology"/>
<comment type="subcellular location">
    <subcellularLocation>
        <location evidence="1">Cell membrane</location>
        <topology evidence="1">Multi-pass membrane protein</topology>
    </subcellularLocation>
</comment>
<keyword evidence="3" id="KW-0813">Transport</keyword>
<keyword evidence="9 12" id="KW-0472">Membrane</keyword>
<dbReference type="Proteomes" id="UP000575083">
    <property type="component" value="Unassembled WGS sequence"/>
</dbReference>
<keyword evidence="4" id="KW-1003">Cell membrane</keyword>
<dbReference type="GO" id="GO:0015095">
    <property type="term" value="F:magnesium ion transmembrane transporter activity"/>
    <property type="evidence" value="ECO:0007669"/>
    <property type="project" value="TreeGrafter"/>
</dbReference>
<comment type="caution">
    <text evidence="13">The sequence shown here is derived from an EMBL/GenBank/DDBJ whole genome shotgun (WGS) entry which is preliminary data.</text>
</comment>
<evidence type="ECO:0000256" key="9">
    <source>
        <dbReference type="ARBA" id="ARBA00023136"/>
    </source>
</evidence>
<dbReference type="GO" id="GO:0005886">
    <property type="term" value="C:plasma membrane"/>
    <property type="evidence" value="ECO:0007669"/>
    <property type="project" value="UniProtKB-SubCell"/>
</dbReference>
<protein>
    <submittedName>
        <fullName evidence="13">Magnesium transporter</fullName>
    </submittedName>
</protein>
<evidence type="ECO:0000256" key="2">
    <source>
        <dbReference type="ARBA" id="ARBA00009765"/>
    </source>
</evidence>
<accession>A0A7X0PDE1</accession>
<reference evidence="13 14" key="1">
    <citation type="submission" date="2020-08" db="EMBL/GenBank/DDBJ databases">
        <title>Functional genomics of gut bacteria from endangered species of beetles.</title>
        <authorList>
            <person name="Carlos-Shanley C."/>
        </authorList>
    </citation>
    <scope>NUCLEOTIDE SEQUENCE [LARGE SCALE GENOMIC DNA]</scope>
    <source>
        <strain evidence="13 14">S00198</strain>
    </source>
</reference>
<keyword evidence="6" id="KW-0460">Magnesium</keyword>
<evidence type="ECO:0000313" key="14">
    <source>
        <dbReference type="Proteomes" id="UP000575083"/>
    </source>
</evidence>
<dbReference type="InterPro" id="IPR002523">
    <property type="entry name" value="MgTranspt_CorA/ZnTranspt_ZntB"/>
</dbReference>
<dbReference type="CDD" id="cd12830">
    <property type="entry name" value="MtCorA-like"/>
    <property type="match status" value="1"/>
</dbReference>
<feature type="transmembrane region" description="Helical" evidence="12">
    <location>
        <begin position="300"/>
        <end position="318"/>
    </location>
</feature>
<evidence type="ECO:0000256" key="6">
    <source>
        <dbReference type="ARBA" id="ARBA00022842"/>
    </source>
</evidence>
<evidence type="ECO:0000256" key="4">
    <source>
        <dbReference type="ARBA" id="ARBA00022475"/>
    </source>
</evidence>
<evidence type="ECO:0000256" key="10">
    <source>
        <dbReference type="ARBA" id="ARBA00034269"/>
    </source>
</evidence>
<dbReference type="PANTHER" id="PTHR46494:SF1">
    <property type="entry name" value="CORA FAMILY METAL ION TRANSPORTER (EUROFUNG)"/>
    <property type="match status" value="1"/>
</dbReference>
<dbReference type="RefSeq" id="WP_184857156.1">
    <property type="nucleotide sequence ID" value="NZ_JACHLK010000004.1"/>
</dbReference>
<evidence type="ECO:0000256" key="3">
    <source>
        <dbReference type="ARBA" id="ARBA00022448"/>
    </source>
</evidence>
<organism evidence="13 14">
    <name type="scientific">Acidovorax soli</name>
    <dbReference type="NCBI Taxonomy" id="592050"/>
    <lineage>
        <taxon>Bacteria</taxon>
        <taxon>Pseudomonadati</taxon>
        <taxon>Pseudomonadota</taxon>
        <taxon>Betaproteobacteria</taxon>
        <taxon>Burkholderiales</taxon>
        <taxon>Comamonadaceae</taxon>
        <taxon>Acidovorax</taxon>
    </lineage>
</organism>
<name>A0A7X0PDE1_9BURK</name>
<dbReference type="Pfam" id="PF01544">
    <property type="entry name" value="CorA"/>
    <property type="match status" value="1"/>
</dbReference>
<keyword evidence="7 12" id="KW-1133">Transmembrane helix</keyword>
<dbReference type="GO" id="GO:0015087">
    <property type="term" value="F:cobalt ion transmembrane transporter activity"/>
    <property type="evidence" value="ECO:0007669"/>
    <property type="project" value="TreeGrafter"/>
</dbReference>
<evidence type="ECO:0000256" key="8">
    <source>
        <dbReference type="ARBA" id="ARBA00023065"/>
    </source>
</evidence>
<feature type="transmembrane region" description="Helical" evidence="12">
    <location>
        <begin position="269"/>
        <end position="288"/>
    </location>
</feature>
<keyword evidence="5 12" id="KW-0812">Transmembrane</keyword>
<evidence type="ECO:0000256" key="11">
    <source>
        <dbReference type="ARBA" id="ARBA00045497"/>
    </source>
</evidence>
<dbReference type="AlphaFoldDB" id="A0A7X0PDE1"/>
<comment type="catalytic activity">
    <reaction evidence="10">
        <text>Mg(2+)(in) = Mg(2+)(out)</text>
        <dbReference type="Rhea" id="RHEA:29827"/>
        <dbReference type="ChEBI" id="CHEBI:18420"/>
    </reaction>
</comment>
<comment type="similarity">
    <text evidence="2">Belongs to the CorA metal ion transporter (MIT) (TC 1.A.35) family.</text>
</comment>
<evidence type="ECO:0000256" key="12">
    <source>
        <dbReference type="SAM" id="Phobius"/>
    </source>
</evidence>
<dbReference type="GO" id="GO:0000287">
    <property type="term" value="F:magnesium ion binding"/>
    <property type="evidence" value="ECO:0007669"/>
    <property type="project" value="TreeGrafter"/>
</dbReference>
<dbReference type="EMBL" id="JACHLK010000004">
    <property type="protein sequence ID" value="MBB6559734.1"/>
    <property type="molecule type" value="Genomic_DNA"/>
</dbReference>
<dbReference type="InterPro" id="IPR045861">
    <property type="entry name" value="CorA_cytoplasmic_dom"/>
</dbReference>
<dbReference type="Gene3D" id="3.30.460.20">
    <property type="entry name" value="CorA soluble domain-like"/>
    <property type="match status" value="1"/>
</dbReference>
<dbReference type="Gene3D" id="1.20.58.340">
    <property type="entry name" value="Magnesium transport protein CorA, transmembrane region"/>
    <property type="match status" value="2"/>
</dbReference>
<sequence length="326" mass="36297">MLVNCVVYENGTKLADIPVSEIGDHIHLPNCFVWVALHDATVQELAALQQAFHLHPLAIEDAQHGHQRPKVEEYGDSLFVVLHLLETEGLNATPARIGELNVFVGRNYVVSVRNRSEQGFSDVRQRCEREPELLATGPGFVLYALMDAVVDRYFPVIEALEVELETIEQQIFSAQDGTARGSVQRLYALKQRLTLLKHGVAPLLEGAGKLHGGRVPQLCTPSQEYFRDVVDHLGRINASIESIRDSIGTAIHVNLSMVTIEDGEVVKRLAAWASLFAVCTAFAGIWGMNFEHMPELKWRYGYAAALAVIASACGYLYYRFRKAGWL</sequence>
<keyword evidence="14" id="KW-1185">Reference proteome</keyword>